<reference evidence="1 2" key="1">
    <citation type="submission" date="2019-07" db="EMBL/GenBank/DDBJ databases">
        <title>De Novo Assembly of kiwifruit Actinidia rufa.</title>
        <authorList>
            <person name="Sugita-Konishi S."/>
            <person name="Sato K."/>
            <person name="Mori E."/>
            <person name="Abe Y."/>
            <person name="Kisaki G."/>
            <person name="Hamano K."/>
            <person name="Suezawa K."/>
            <person name="Otani M."/>
            <person name="Fukuda T."/>
            <person name="Manabe T."/>
            <person name="Gomi K."/>
            <person name="Tabuchi M."/>
            <person name="Akimitsu K."/>
            <person name="Kataoka I."/>
        </authorList>
    </citation>
    <scope>NUCLEOTIDE SEQUENCE [LARGE SCALE GENOMIC DNA]</scope>
    <source>
        <strain evidence="2">cv. Fuchu</strain>
    </source>
</reference>
<sequence>MSFSSTILQTETPPKCCQVEEEEEEVVDELLQILVQCLEKVSTKSRQVLLKKFFGEVEKEISLEGFTGQRIGSSQALKIENLDEMKYPIISTQRGVGFDDKLAQKLERFKIRTPVLDEVVEGETKGNSARNRHDH</sequence>
<evidence type="ECO:0000313" key="1">
    <source>
        <dbReference type="EMBL" id="GFZ02474.1"/>
    </source>
</evidence>
<accession>A0A7J0FV75</accession>
<evidence type="ECO:0000313" key="2">
    <source>
        <dbReference type="Proteomes" id="UP000585474"/>
    </source>
</evidence>
<gene>
    <name evidence="1" type="ORF">Acr_15g0010820</name>
</gene>
<dbReference type="OrthoDB" id="1703123at2759"/>
<keyword evidence="2" id="KW-1185">Reference proteome</keyword>
<name>A0A7J0FV75_9ERIC</name>
<comment type="caution">
    <text evidence="1">The sequence shown here is derived from an EMBL/GenBank/DDBJ whole genome shotgun (WGS) entry which is preliminary data.</text>
</comment>
<dbReference type="Proteomes" id="UP000585474">
    <property type="component" value="Unassembled WGS sequence"/>
</dbReference>
<proteinExistence type="predicted"/>
<dbReference type="AlphaFoldDB" id="A0A7J0FV75"/>
<protein>
    <submittedName>
        <fullName evidence="1">Uncharacterized protein</fullName>
    </submittedName>
</protein>
<organism evidence="1 2">
    <name type="scientific">Actinidia rufa</name>
    <dbReference type="NCBI Taxonomy" id="165716"/>
    <lineage>
        <taxon>Eukaryota</taxon>
        <taxon>Viridiplantae</taxon>
        <taxon>Streptophyta</taxon>
        <taxon>Embryophyta</taxon>
        <taxon>Tracheophyta</taxon>
        <taxon>Spermatophyta</taxon>
        <taxon>Magnoliopsida</taxon>
        <taxon>eudicotyledons</taxon>
        <taxon>Gunneridae</taxon>
        <taxon>Pentapetalae</taxon>
        <taxon>asterids</taxon>
        <taxon>Ericales</taxon>
        <taxon>Actinidiaceae</taxon>
        <taxon>Actinidia</taxon>
    </lineage>
</organism>
<dbReference type="EMBL" id="BJWL01000015">
    <property type="protein sequence ID" value="GFZ02474.1"/>
    <property type="molecule type" value="Genomic_DNA"/>
</dbReference>